<dbReference type="Gene3D" id="4.10.240.10">
    <property type="entry name" value="Zn(2)-C6 fungal-type DNA-binding domain"/>
    <property type="match status" value="1"/>
</dbReference>
<reference evidence="7 8" key="1">
    <citation type="submission" date="2018-02" db="EMBL/GenBank/DDBJ databases">
        <title>The genomes of Aspergillus section Nigri reveals drivers in fungal speciation.</title>
        <authorList>
            <consortium name="DOE Joint Genome Institute"/>
            <person name="Vesth T.C."/>
            <person name="Nybo J."/>
            <person name="Theobald S."/>
            <person name="Brandl J."/>
            <person name="Frisvad J.C."/>
            <person name="Nielsen K.F."/>
            <person name="Lyhne E.K."/>
            <person name="Kogle M.E."/>
            <person name="Kuo A."/>
            <person name="Riley R."/>
            <person name="Clum A."/>
            <person name="Nolan M."/>
            <person name="Lipzen A."/>
            <person name="Salamov A."/>
            <person name="Henrissat B."/>
            <person name="Wiebenga A."/>
            <person name="De vries R.P."/>
            <person name="Grigoriev I.V."/>
            <person name="Mortensen U.H."/>
            <person name="Andersen M.R."/>
            <person name="Baker S.E."/>
        </authorList>
    </citation>
    <scope>NUCLEOTIDE SEQUENCE [LARGE SCALE GENOMIC DNA]</scope>
    <source>
        <strain evidence="7 8">CBS 121593</strain>
    </source>
</reference>
<dbReference type="PANTHER" id="PTHR47657">
    <property type="entry name" value="STEROL REGULATORY ELEMENT-BINDING PROTEIN ECM22"/>
    <property type="match status" value="1"/>
</dbReference>
<feature type="compositionally biased region" description="Low complexity" evidence="5">
    <location>
        <begin position="57"/>
        <end position="66"/>
    </location>
</feature>
<evidence type="ECO:0000259" key="6">
    <source>
        <dbReference type="Pfam" id="PF00172"/>
    </source>
</evidence>
<dbReference type="InterPro" id="IPR001138">
    <property type="entry name" value="Zn2Cys6_DnaBD"/>
</dbReference>
<dbReference type="CDD" id="cd00067">
    <property type="entry name" value="GAL4"/>
    <property type="match status" value="1"/>
</dbReference>
<dbReference type="Pfam" id="PF00172">
    <property type="entry name" value="Zn_clus"/>
    <property type="match status" value="1"/>
</dbReference>
<keyword evidence="8" id="KW-1185">Reference proteome</keyword>
<dbReference type="Proteomes" id="UP000249402">
    <property type="component" value="Unassembled WGS sequence"/>
</dbReference>
<sequence length="423" mass="47414">MVKMRSALRALACFWPNSATYSTLTDHANPLQCDEKKPHCTNCVRHSIECDFTHPAAASATPPASTRRFRFRPSKYQPESRASSSKGSKDSTPEVGPRDPPATSTGVQCDLAASSVAGGISFADLKLYHHYLTRTYKTLADEVMDIHRVWPDHVPQWGITFPSLMHLVLALSALHWAHEDPASGTEYIAQADDHFTFGVRSVTAVLCLLNAENCQLIYMAAALICLVYFGRGPRPGEFLVFSERGPSEWLVLMRGVHSIVKEHHARVFTGVLLPIPDDRIAGVSAELQPELDEHLLRIERVRAFMQSRVRETSRRAMFGTALDDLRGGFEEVYKIRSAGQDGINLMHLVVGWVYRLPEGLISLLGQRDSSALVMFGHWSILLVYMRSAWLMRGWDAHVLEGARAALPEEDRHWLDWPTQVVYA</sequence>
<dbReference type="SUPFAM" id="SSF57701">
    <property type="entry name" value="Zn2/Cys6 DNA-binding domain"/>
    <property type="match status" value="1"/>
</dbReference>
<evidence type="ECO:0000256" key="1">
    <source>
        <dbReference type="ARBA" id="ARBA00023015"/>
    </source>
</evidence>
<gene>
    <name evidence="7" type="ORF">BO80DRAFT_426422</name>
</gene>
<dbReference type="PANTHER" id="PTHR47657:SF13">
    <property type="entry name" value="ZN(2)-C6 FUNGAL-TYPE DOMAIN-CONTAINING PROTEIN-RELATED"/>
    <property type="match status" value="1"/>
</dbReference>
<dbReference type="GO" id="GO:0009893">
    <property type="term" value="P:positive regulation of metabolic process"/>
    <property type="evidence" value="ECO:0007669"/>
    <property type="project" value="UniProtKB-ARBA"/>
</dbReference>
<dbReference type="GO" id="GO:0000981">
    <property type="term" value="F:DNA-binding transcription factor activity, RNA polymerase II-specific"/>
    <property type="evidence" value="ECO:0007669"/>
    <property type="project" value="InterPro"/>
</dbReference>
<dbReference type="GO" id="GO:0003677">
    <property type="term" value="F:DNA binding"/>
    <property type="evidence" value="ECO:0007669"/>
    <property type="project" value="UniProtKB-KW"/>
</dbReference>
<dbReference type="EMBL" id="KZ824446">
    <property type="protein sequence ID" value="RAK99428.1"/>
    <property type="molecule type" value="Genomic_DNA"/>
</dbReference>
<dbReference type="AlphaFoldDB" id="A0A395GWN2"/>
<protein>
    <recommendedName>
        <fullName evidence="6">Zn(2)-C6 fungal-type domain-containing protein</fullName>
    </recommendedName>
</protein>
<keyword evidence="3" id="KW-0804">Transcription</keyword>
<name>A0A395GWN2_9EURO</name>
<evidence type="ECO:0000256" key="5">
    <source>
        <dbReference type="SAM" id="MobiDB-lite"/>
    </source>
</evidence>
<dbReference type="OrthoDB" id="416217at2759"/>
<evidence type="ECO:0000256" key="4">
    <source>
        <dbReference type="ARBA" id="ARBA00023242"/>
    </source>
</evidence>
<keyword evidence="4" id="KW-0539">Nucleus</keyword>
<dbReference type="GeneID" id="37224633"/>
<feature type="domain" description="Zn(2)-C6 fungal-type" evidence="6">
    <location>
        <begin position="32"/>
        <end position="55"/>
    </location>
</feature>
<evidence type="ECO:0000313" key="8">
    <source>
        <dbReference type="Proteomes" id="UP000249402"/>
    </source>
</evidence>
<dbReference type="InterPro" id="IPR052400">
    <property type="entry name" value="Zn2-C6_fungal_TF"/>
</dbReference>
<proteinExistence type="predicted"/>
<feature type="region of interest" description="Disordered" evidence="5">
    <location>
        <begin position="57"/>
        <end position="106"/>
    </location>
</feature>
<keyword evidence="2" id="KW-0238">DNA-binding</keyword>
<dbReference type="GO" id="GO:0008270">
    <property type="term" value="F:zinc ion binding"/>
    <property type="evidence" value="ECO:0007669"/>
    <property type="project" value="InterPro"/>
</dbReference>
<keyword evidence="1" id="KW-0805">Transcription regulation</keyword>
<evidence type="ECO:0000313" key="7">
    <source>
        <dbReference type="EMBL" id="RAK99428.1"/>
    </source>
</evidence>
<evidence type="ECO:0000256" key="2">
    <source>
        <dbReference type="ARBA" id="ARBA00023125"/>
    </source>
</evidence>
<organism evidence="7 8">
    <name type="scientific">Aspergillus ibericus CBS 121593</name>
    <dbReference type="NCBI Taxonomy" id="1448316"/>
    <lineage>
        <taxon>Eukaryota</taxon>
        <taxon>Fungi</taxon>
        <taxon>Dikarya</taxon>
        <taxon>Ascomycota</taxon>
        <taxon>Pezizomycotina</taxon>
        <taxon>Eurotiomycetes</taxon>
        <taxon>Eurotiomycetidae</taxon>
        <taxon>Eurotiales</taxon>
        <taxon>Aspergillaceae</taxon>
        <taxon>Aspergillus</taxon>
        <taxon>Aspergillus subgen. Circumdati</taxon>
    </lineage>
</organism>
<accession>A0A395GWN2</accession>
<dbReference type="InterPro" id="IPR036864">
    <property type="entry name" value="Zn2-C6_fun-type_DNA-bd_sf"/>
</dbReference>
<dbReference type="RefSeq" id="XP_025573756.1">
    <property type="nucleotide sequence ID" value="XM_025719768.1"/>
</dbReference>
<evidence type="ECO:0000256" key="3">
    <source>
        <dbReference type="ARBA" id="ARBA00023163"/>
    </source>
</evidence>
<dbReference type="STRING" id="1448316.A0A395GWN2"/>
<dbReference type="VEuPathDB" id="FungiDB:BO80DRAFT_426422"/>